<protein>
    <submittedName>
        <fullName evidence="8">Dual-specificity RNA methyltransferase</fullName>
    </submittedName>
</protein>
<dbReference type="InterPro" id="IPR040072">
    <property type="entry name" value="Methyltransferase_A"/>
</dbReference>
<dbReference type="SUPFAM" id="SSF102114">
    <property type="entry name" value="Radical SAM enzymes"/>
    <property type="match status" value="1"/>
</dbReference>
<dbReference type="EMBL" id="NKQK01000003">
    <property type="protein sequence ID" value="PSS33300.1"/>
    <property type="molecule type" value="Genomic_DNA"/>
</dbReference>
<sequence>VGCPLHCPFCATGKGGFSRNFQRREIVEQVLAIEDLFKHRVTKVVLMGIGEPMLNLKAVLEAHRCLNKKVLCNSPAAKKKKKRKEKEKTNKRSTIMSFLTSDFNQSLSLVVLCKFVVMNNSRCVDLAY</sequence>
<dbReference type="InterPro" id="IPR058240">
    <property type="entry name" value="rSAM_sf"/>
</dbReference>
<dbReference type="AlphaFoldDB" id="A0A2R6RTF5"/>
<keyword evidence="4" id="KW-0479">Metal-binding</keyword>
<dbReference type="GO" id="GO:0030488">
    <property type="term" value="P:tRNA methylation"/>
    <property type="evidence" value="ECO:0007669"/>
    <property type="project" value="TreeGrafter"/>
</dbReference>
<dbReference type="SFLD" id="SFLDS00029">
    <property type="entry name" value="Radical_SAM"/>
    <property type="match status" value="1"/>
</dbReference>
<dbReference type="Gene3D" id="3.20.20.70">
    <property type="entry name" value="Aldolase class I"/>
    <property type="match status" value="1"/>
</dbReference>
<proteinExistence type="predicted"/>
<keyword evidence="6" id="KW-0411">Iron-sulfur</keyword>
<reference evidence="9" key="2">
    <citation type="journal article" date="2018" name="BMC Genomics">
        <title>A manually annotated Actinidia chinensis var. chinensis (kiwifruit) genome highlights the challenges associated with draft genomes and gene prediction in plants.</title>
        <authorList>
            <person name="Pilkington S.M."/>
            <person name="Crowhurst R."/>
            <person name="Hilario E."/>
            <person name="Nardozza S."/>
            <person name="Fraser L."/>
            <person name="Peng Y."/>
            <person name="Gunaseelan K."/>
            <person name="Simpson R."/>
            <person name="Tahir J."/>
            <person name="Deroles S.C."/>
            <person name="Templeton K."/>
            <person name="Luo Z."/>
            <person name="Davy M."/>
            <person name="Cheng C."/>
            <person name="McNeilage M."/>
            <person name="Scaglione D."/>
            <person name="Liu Y."/>
            <person name="Zhang Q."/>
            <person name="Datson P."/>
            <person name="De Silva N."/>
            <person name="Gardiner S.E."/>
            <person name="Bassett H."/>
            <person name="Chagne D."/>
            <person name="McCallum J."/>
            <person name="Dzierzon H."/>
            <person name="Deng C."/>
            <person name="Wang Y.Y."/>
            <person name="Barron L."/>
            <person name="Manako K."/>
            <person name="Bowen J."/>
            <person name="Foster T.M."/>
            <person name="Erridge Z.A."/>
            <person name="Tiffin H."/>
            <person name="Waite C.N."/>
            <person name="Davies K.M."/>
            <person name="Grierson E.P."/>
            <person name="Laing W.A."/>
            <person name="Kirk R."/>
            <person name="Chen X."/>
            <person name="Wood M."/>
            <person name="Montefiori M."/>
            <person name="Brummell D.A."/>
            <person name="Schwinn K.E."/>
            <person name="Catanach A."/>
            <person name="Fullerton C."/>
            <person name="Li D."/>
            <person name="Meiyalaghan S."/>
            <person name="Nieuwenhuizen N."/>
            <person name="Read N."/>
            <person name="Prakash R."/>
            <person name="Hunter D."/>
            <person name="Zhang H."/>
            <person name="McKenzie M."/>
            <person name="Knabel M."/>
            <person name="Harris A."/>
            <person name="Allan A.C."/>
            <person name="Gleave A."/>
            <person name="Chen A."/>
            <person name="Janssen B.J."/>
            <person name="Plunkett B."/>
            <person name="Ampomah-Dwamena C."/>
            <person name="Voogd C."/>
            <person name="Leif D."/>
            <person name="Lafferty D."/>
            <person name="Souleyre E.J.F."/>
            <person name="Varkonyi-Gasic E."/>
            <person name="Gambi F."/>
            <person name="Hanley J."/>
            <person name="Yao J.L."/>
            <person name="Cheung J."/>
            <person name="David K.M."/>
            <person name="Warren B."/>
            <person name="Marsh K."/>
            <person name="Snowden K.C."/>
            <person name="Lin-Wang K."/>
            <person name="Brian L."/>
            <person name="Martinez-Sanchez M."/>
            <person name="Wang M."/>
            <person name="Ileperuma N."/>
            <person name="Macnee N."/>
            <person name="Campin R."/>
            <person name="McAtee P."/>
            <person name="Drummond R.S.M."/>
            <person name="Espley R.V."/>
            <person name="Ireland H.S."/>
            <person name="Wu R."/>
            <person name="Atkinson R.G."/>
            <person name="Karunairetnam S."/>
            <person name="Bulley S."/>
            <person name="Chunkath S."/>
            <person name="Hanley Z."/>
            <person name="Storey R."/>
            <person name="Thrimawithana A.H."/>
            <person name="Thomson S."/>
            <person name="David C."/>
            <person name="Testolin R."/>
            <person name="Huang H."/>
            <person name="Hellens R.P."/>
            <person name="Schaffer R.J."/>
        </authorList>
    </citation>
    <scope>NUCLEOTIDE SEQUENCE [LARGE SCALE GENOMIC DNA]</scope>
    <source>
        <strain evidence="9">cv. Red5</strain>
    </source>
</reference>
<dbReference type="Proteomes" id="UP000241394">
    <property type="component" value="Chromosome LG3"/>
</dbReference>
<evidence type="ECO:0000256" key="1">
    <source>
        <dbReference type="ARBA" id="ARBA00001966"/>
    </source>
</evidence>
<feature type="domain" description="Radical SAM core" evidence="7">
    <location>
        <begin position="1"/>
        <end position="128"/>
    </location>
</feature>
<dbReference type="InParanoid" id="A0A2R6RTF5"/>
<accession>A0A2R6RTF5</accession>
<dbReference type="GO" id="GO:0008168">
    <property type="term" value="F:methyltransferase activity"/>
    <property type="evidence" value="ECO:0007669"/>
    <property type="project" value="UniProtKB-KW"/>
</dbReference>
<dbReference type="PANTHER" id="PTHR30544:SF5">
    <property type="entry name" value="RADICAL SAM CORE DOMAIN-CONTAINING PROTEIN"/>
    <property type="match status" value="1"/>
</dbReference>
<dbReference type="InterPro" id="IPR013785">
    <property type="entry name" value="Aldolase_TIM"/>
</dbReference>
<dbReference type="PROSITE" id="PS51918">
    <property type="entry name" value="RADICAL_SAM"/>
    <property type="match status" value="1"/>
</dbReference>
<keyword evidence="2" id="KW-0004">4Fe-4S</keyword>
<comment type="caution">
    <text evidence="8">The sequence shown here is derived from an EMBL/GenBank/DDBJ whole genome shotgun (WGS) entry which is preliminary data.</text>
</comment>
<dbReference type="STRING" id="1590841.A0A2R6RTF5"/>
<keyword evidence="3" id="KW-0949">S-adenosyl-L-methionine</keyword>
<name>A0A2R6RTF5_ACTCC</name>
<keyword evidence="8" id="KW-0808">Transferase</keyword>
<dbReference type="Pfam" id="PF04055">
    <property type="entry name" value="Radical_SAM"/>
    <property type="match status" value="1"/>
</dbReference>
<keyword evidence="5" id="KW-0408">Iron</keyword>
<evidence type="ECO:0000259" key="7">
    <source>
        <dbReference type="PROSITE" id="PS51918"/>
    </source>
</evidence>
<evidence type="ECO:0000256" key="5">
    <source>
        <dbReference type="ARBA" id="ARBA00023004"/>
    </source>
</evidence>
<dbReference type="GO" id="GO:0051539">
    <property type="term" value="F:4 iron, 4 sulfur cluster binding"/>
    <property type="evidence" value="ECO:0007669"/>
    <property type="project" value="UniProtKB-KW"/>
</dbReference>
<dbReference type="GO" id="GO:0070475">
    <property type="term" value="P:rRNA base methylation"/>
    <property type="evidence" value="ECO:0007669"/>
    <property type="project" value="TreeGrafter"/>
</dbReference>
<keyword evidence="8" id="KW-0489">Methyltransferase</keyword>
<evidence type="ECO:0000313" key="8">
    <source>
        <dbReference type="EMBL" id="PSS33300.1"/>
    </source>
</evidence>
<dbReference type="InterPro" id="IPR007197">
    <property type="entry name" value="rSAM"/>
</dbReference>
<feature type="non-terminal residue" evidence="8">
    <location>
        <position position="1"/>
    </location>
</feature>
<dbReference type="OrthoDB" id="1935305at2759"/>
<gene>
    <name evidence="8" type="ORF">CEY00_Acc03688</name>
</gene>
<organism evidence="8 9">
    <name type="scientific">Actinidia chinensis var. chinensis</name>
    <name type="common">Chinese soft-hair kiwi</name>
    <dbReference type="NCBI Taxonomy" id="1590841"/>
    <lineage>
        <taxon>Eukaryota</taxon>
        <taxon>Viridiplantae</taxon>
        <taxon>Streptophyta</taxon>
        <taxon>Embryophyta</taxon>
        <taxon>Tracheophyta</taxon>
        <taxon>Spermatophyta</taxon>
        <taxon>Magnoliopsida</taxon>
        <taxon>eudicotyledons</taxon>
        <taxon>Gunneridae</taxon>
        <taxon>Pentapetalae</taxon>
        <taxon>asterids</taxon>
        <taxon>Ericales</taxon>
        <taxon>Actinidiaceae</taxon>
        <taxon>Actinidia</taxon>
    </lineage>
</organism>
<dbReference type="GO" id="GO:0046872">
    <property type="term" value="F:metal ion binding"/>
    <property type="evidence" value="ECO:0007669"/>
    <property type="project" value="UniProtKB-KW"/>
</dbReference>
<evidence type="ECO:0000313" key="9">
    <source>
        <dbReference type="Proteomes" id="UP000241394"/>
    </source>
</evidence>
<evidence type="ECO:0000256" key="3">
    <source>
        <dbReference type="ARBA" id="ARBA00022691"/>
    </source>
</evidence>
<dbReference type="PANTHER" id="PTHR30544">
    <property type="entry name" value="23S RRNA METHYLTRANSFERASE"/>
    <property type="match status" value="1"/>
</dbReference>
<keyword evidence="9" id="KW-1185">Reference proteome</keyword>
<evidence type="ECO:0000256" key="4">
    <source>
        <dbReference type="ARBA" id="ARBA00022723"/>
    </source>
</evidence>
<dbReference type="Gramene" id="PSS33300">
    <property type="protein sequence ID" value="PSS33300"/>
    <property type="gene ID" value="CEY00_Acc03688"/>
</dbReference>
<evidence type="ECO:0000256" key="2">
    <source>
        <dbReference type="ARBA" id="ARBA00022485"/>
    </source>
</evidence>
<comment type="cofactor">
    <cofactor evidence="1">
        <name>[4Fe-4S] cluster</name>
        <dbReference type="ChEBI" id="CHEBI:49883"/>
    </cofactor>
</comment>
<reference evidence="8 9" key="1">
    <citation type="submission" date="2017-07" db="EMBL/GenBank/DDBJ databases">
        <title>An improved, manually edited Actinidia chinensis var. chinensis (kiwifruit) genome highlights the challenges associated with draft genomes and gene prediction in plants.</title>
        <authorList>
            <person name="Pilkington S."/>
            <person name="Crowhurst R."/>
            <person name="Hilario E."/>
            <person name="Nardozza S."/>
            <person name="Fraser L."/>
            <person name="Peng Y."/>
            <person name="Gunaseelan K."/>
            <person name="Simpson R."/>
            <person name="Tahir J."/>
            <person name="Deroles S."/>
            <person name="Templeton K."/>
            <person name="Luo Z."/>
            <person name="Davy M."/>
            <person name="Cheng C."/>
            <person name="Mcneilage M."/>
            <person name="Scaglione D."/>
            <person name="Liu Y."/>
            <person name="Zhang Q."/>
            <person name="Datson P."/>
            <person name="De Silva N."/>
            <person name="Gardiner S."/>
            <person name="Bassett H."/>
            <person name="Chagne D."/>
            <person name="Mccallum J."/>
            <person name="Dzierzon H."/>
            <person name="Deng C."/>
            <person name="Wang Y.-Y."/>
            <person name="Barron N."/>
            <person name="Manako K."/>
            <person name="Bowen J."/>
            <person name="Foster T."/>
            <person name="Erridge Z."/>
            <person name="Tiffin H."/>
            <person name="Waite C."/>
            <person name="Davies K."/>
            <person name="Grierson E."/>
            <person name="Laing W."/>
            <person name="Kirk R."/>
            <person name="Chen X."/>
            <person name="Wood M."/>
            <person name="Montefiori M."/>
            <person name="Brummell D."/>
            <person name="Schwinn K."/>
            <person name="Catanach A."/>
            <person name="Fullerton C."/>
            <person name="Li D."/>
            <person name="Meiyalaghan S."/>
            <person name="Nieuwenhuizen N."/>
            <person name="Read N."/>
            <person name="Prakash R."/>
            <person name="Hunter D."/>
            <person name="Zhang H."/>
            <person name="Mckenzie M."/>
            <person name="Knabel M."/>
            <person name="Harris A."/>
            <person name="Allan A."/>
            <person name="Chen A."/>
            <person name="Janssen B."/>
            <person name="Plunkett B."/>
            <person name="Dwamena C."/>
            <person name="Voogd C."/>
            <person name="Leif D."/>
            <person name="Lafferty D."/>
            <person name="Souleyre E."/>
            <person name="Varkonyi-Gasic E."/>
            <person name="Gambi F."/>
            <person name="Hanley J."/>
            <person name="Yao J.-L."/>
            <person name="Cheung J."/>
            <person name="David K."/>
            <person name="Warren B."/>
            <person name="Marsh K."/>
            <person name="Snowden K."/>
            <person name="Lin-Wang K."/>
            <person name="Brian L."/>
            <person name="Martinez-Sanchez M."/>
            <person name="Wang M."/>
            <person name="Ileperuma N."/>
            <person name="Macnee N."/>
            <person name="Campin R."/>
            <person name="Mcatee P."/>
            <person name="Drummond R."/>
            <person name="Espley R."/>
            <person name="Ireland H."/>
            <person name="Wu R."/>
            <person name="Atkinson R."/>
            <person name="Karunairetnam S."/>
            <person name="Bulley S."/>
            <person name="Chunkath S."/>
            <person name="Hanley Z."/>
            <person name="Storey R."/>
            <person name="Thrimawithana A."/>
            <person name="Thomson S."/>
            <person name="David C."/>
            <person name="Testolin R."/>
        </authorList>
    </citation>
    <scope>NUCLEOTIDE SEQUENCE [LARGE SCALE GENOMIC DNA]</scope>
    <source>
        <strain evidence="9">cv. Red5</strain>
        <tissue evidence="8">Young leaf</tissue>
    </source>
</reference>
<evidence type="ECO:0000256" key="6">
    <source>
        <dbReference type="ARBA" id="ARBA00023014"/>
    </source>
</evidence>